<dbReference type="GO" id="GO:0005886">
    <property type="term" value="C:plasma membrane"/>
    <property type="evidence" value="ECO:0007669"/>
    <property type="project" value="UniProtKB-SubCell"/>
</dbReference>
<dbReference type="InterPro" id="IPR050545">
    <property type="entry name" value="Mycobact_MmpL"/>
</dbReference>
<feature type="transmembrane region" description="Helical" evidence="7">
    <location>
        <begin position="423"/>
        <end position="442"/>
    </location>
</feature>
<evidence type="ECO:0000256" key="4">
    <source>
        <dbReference type="ARBA" id="ARBA00022692"/>
    </source>
</evidence>
<dbReference type="EMBL" id="AP018553">
    <property type="protein sequence ID" value="BBD72567.1"/>
    <property type="molecule type" value="Genomic_DNA"/>
</dbReference>
<dbReference type="Pfam" id="PF03176">
    <property type="entry name" value="MMPL"/>
    <property type="match status" value="2"/>
</dbReference>
<evidence type="ECO:0000256" key="1">
    <source>
        <dbReference type="ARBA" id="ARBA00004651"/>
    </source>
</evidence>
<name>A0A348B315_9CREN</name>
<feature type="transmembrane region" description="Helical" evidence="7">
    <location>
        <begin position="219"/>
        <end position="237"/>
    </location>
</feature>
<keyword evidence="6 7" id="KW-0472">Membrane</keyword>
<evidence type="ECO:0000313" key="9">
    <source>
        <dbReference type="EMBL" id="BBD72567.1"/>
    </source>
</evidence>
<keyword evidence="5 7" id="KW-1133">Transmembrane helix</keyword>
<dbReference type="InterPro" id="IPR000731">
    <property type="entry name" value="SSD"/>
</dbReference>
<keyword evidence="3" id="KW-1003">Cell membrane</keyword>
<evidence type="ECO:0000256" key="3">
    <source>
        <dbReference type="ARBA" id="ARBA00022475"/>
    </source>
</evidence>
<dbReference type="SUPFAM" id="SSF82866">
    <property type="entry name" value="Multidrug efflux transporter AcrB transmembrane domain"/>
    <property type="match status" value="2"/>
</dbReference>
<reference evidence="10" key="1">
    <citation type="submission" date="2018-04" db="EMBL/GenBank/DDBJ databases">
        <title>Complete genome sequence of Sulfodiicoccus acidiphilus strain HS-1.</title>
        <authorList>
            <person name="Sakai H.D."/>
            <person name="Kurosawa N."/>
        </authorList>
    </citation>
    <scope>NUCLEOTIDE SEQUENCE [LARGE SCALE GENOMIC DNA]</scope>
    <source>
        <strain evidence="10">HS-1</strain>
    </source>
</reference>
<evidence type="ECO:0000259" key="8">
    <source>
        <dbReference type="PROSITE" id="PS50156"/>
    </source>
</evidence>
<feature type="transmembrane region" description="Helical" evidence="7">
    <location>
        <begin position="84"/>
        <end position="112"/>
    </location>
</feature>
<dbReference type="RefSeq" id="WP_126449849.1">
    <property type="nucleotide sequence ID" value="NZ_AP018553.1"/>
</dbReference>
<keyword evidence="4 7" id="KW-0812">Transmembrane</keyword>
<evidence type="ECO:0000256" key="7">
    <source>
        <dbReference type="SAM" id="Phobius"/>
    </source>
</evidence>
<accession>A0A348B315</accession>
<gene>
    <name evidence="9" type="ORF">HS1genome_0956</name>
</gene>
<feature type="domain" description="SSD" evidence="8">
    <location>
        <begin position="76"/>
        <end position="183"/>
    </location>
</feature>
<dbReference type="GeneID" id="38666460"/>
<dbReference type="AlphaFoldDB" id="A0A348B315"/>
<keyword evidence="10" id="KW-1185">Reference proteome</keyword>
<comment type="similarity">
    <text evidence="2">Belongs to the resistance-nodulation-cell division (RND) (TC 2.A.6) family. MmpL subfamily.</text>
</comment>
<dbReference type="PANTHER" id="PTHR33406:SF6">
    <property type="entry name" value="MEMBRANE PROTEIN YDGH-RELATED"/>
    <property type="match status" value="1"/>
</dbReference>
<dbReference type="InterPro" id="IPR004869">
    <property type="entry name" value="MMPL_dom"/>
</dbReference>
<proteinExistence type="inferred from homology"/>
<feature type="transmembrane region" description="Helical" evidence="7">
    <location>
        <begin position="463"/>
        <end position="482"/>
    </location>
</feature>
<sequence>MELFSSHLNNAYVTGHLPIYAESAFATSSELEIVDLITILAVVLLLTLLLRAVVPILTLVITAGSALDLAYGLTYVSSLLGYRMYYISGFVVAPIVFGLTVDYSMLLLYRYFEGLRTAEGSLDRALRSSRRTVYMSGISVTLGFSSFLLTPSPLLRNIGLSLIIAAASSVAASTTFYPSLLSIVNPRTMAFPRRELPDPDDVRQSYLEAASTFAVRKKWLVVGLMIALTAGSLLVLVTHPTNLSVGEILPSGSGAVKGEAILSSMYNYSQLYAITSSQEQTKALTKALLEEGAWVYGPYSLGRGLLSRPLTGPFYRDGHYLVEAIVPGAVFSNEAIQATARVTGLGLVGGSNAQRLDIVNNTVFSYFHYTLPITVVLILAYLFVAMGSAITPPRLAATVLVSSLAGVATVELIFGSVYWLSPLIVFALMFSLGIDYDVFLVSRIMEEEGGDEEVRVIRAVKSTGLVITAAGLVLGVAFFSLTTANMRFLEEIGVGVGVSVLVDTFVVRTVFVPAVMAILKELNWWPKKRVKPS</sequence>
<evidence type="ECO:0000256" key="6">
    <source>
        <dbReference type="ARBA" id="ARBA00023136"/>
    </source>
</evidence>
<evidence type="ECO:0000256" key="5">
    <source>
        <dbReference type="ARBA" id="ARBA00022989"/>
    </source>
</evidence>
<feature type="transmembrane region" description="Helical" evidence="7">
    <location>
        <begin position="396"/>
        <end position="417"/>
    </location>
</feature>
<feature type="transmembrane region" description="Helical" evidence="7">
    <location>
        <begin position="158"/>
        <end position="184"/>
    </location>
</feature>
<feature type="transmembrane region" description="Helical" evidence="7">
    <location>
        <begin position="57"/>
        <end position="78"/>
    </location>
</feature>
<comment type="subcellular location">
    <subcellularLocation>
        <location evidence="1">Cell membrane</location>
        <topology evidence="1">Multi-pass membrane protein</topology>
    </subcellularLocation>
</comment>
<feature type="transmembrane region" description="Helical" evidence="7">
    <location>
        <begin position="366"/>
        <end position="384"/>
    </location>
</feature>
<protein>
    <recommendedName>
        <fullName evidence="8">SSD domain-containing protein</fullName>
    </recommendedName>
</protein>
<feature type="transmembrane region" description="Helical" evidence="7">
    <location>
        <begin position="133"/>
        <end position="152"/>
    </location>
</feature>
<evidence type="ECO:0000256" key="2">
    <source>
        <dbReference type="ARBA" id="ARBA00010157"/>
    </source>
</evidence>
<dbReference type="Gene3D" id="1.20.1640.10">
    <property type="entry name" value="Multidrug efflux transporter AcrB transmembrane domain"/>
    <property type="match status" value="2"/>
</dbReference>
<feature type="transmembrane region" description="Helical" evidence="7">
    <location>
        <begin position="33"/>
        <end position="50"/>
    </location>
</feature>
<evidence type="ECO:0000313" key="10">
    <source>
        <dbReference type="Proteomes" id="UP000276741"/>
    </source>
</evidence>
<dbReference type="PANTHER" id="PTHR33406">
    <property type="entry name" value="MEMBRANE PROTEIN MJ1562-RELATED"/>
    <property type="match status" value="1"/>
</dbReference>
<dbReference type="Proteomes" id="UP000276741">
    <property type="component" value="Chromosome"/>
</dbReference>
<organism evidence="9 10">
    <name type="scientific">Sulfodiicoccus acidiphilus</name>
    <dbReference type="NCBI Taxonomy" id="1670455"/>
    <lineage>
        <taxon>Archaea</taxon>
        <taxon>Thermoproteota</taxon>
        <taxon>Thermoprotei</taxon>
        <taxon>Sulfolobales</taxon>
        <taxon>Sulfolobaceae</taxon>
        <taxon>Sulfodiicoccus</taxon>
    </lineage>
</organism>
<dbReference type="KEGG" id="sacd:HS1genome_0956"/>
<dbReference type="PROSITE" id="PS50156">
    <property type="entry name" value="SSD"/>
    <property type="match status" value="1"/>
</dbReference>
<feature type="transmembrane region" description="Helical" evidence="7">
    <location>
        <begin position="494"/>
        <end position="519"/>
    </location>
</feature>